<keyword evidence="2" id="KW-1185">Reference proteome</keyword>
<evidence type="ECO:0000313" key="1">
    <source>
        <dbReference type="EMBL" id="GKV34308.1"/>
    </source>
</evidence>
<sequence>MIQQTKSFFVPLMAVDHPTSCFLHLTGRRSLGYLDEEAISHRF</sequence>
<protein>
    <submittedName>
        <fullName evidence="1">Uncharacterized protein</fullName>
    </submittedName>
</protein>
<dbReference type="EMBL" id="BPVZ01000104">
    <property type="protein sequence ID" value="GKV34308.1"/>
    <property type="molecule type" value="Genomic_DNA"/>
</dbReference>
<proteinExistence type="predicted"/>
<gene>
    <name evidence="1" type="ORF">SLEP1_g42685</name>
</gene>
<dbReference type="Proteomes" id="UP001054252">
    <property type="component" value="Unassembled WGS sequence"/>
</dbReference>
<evidence type="ECO:0000313" key="2">
    <source>
        <dbReference type="Proteomes" id="UP001054252"/>
    </source>
</evidence>
<organism evidence="1 2">
    <name type="scientific">Rubroshorea leprosula</name>
    <dbReference type="NCBI Taxonomy" id="152421"/>
    <lineage>
        <taxon>Eukaryota</taxon>
        <taxon>Viridiplantae</taxon>
        <taxon>Streptophyta</taxon>
        <taxon>Embryophyta</taxon>
        <taxon>Tracheophyta</taxon>
        <taxon>Spermatophyta</taxon>
        <taxon>Magnoliopsida</taxon>
        <taxon>eudicotyledons</taxon>
        <taxon>Gunneridae</taxon>
        <taxon>Pentapetalae</taxon>
        <taxon>rosids</taxon>
        <taxon>malvids</taxon>
        <taxon>Malvales</taxon>
        <taxon>Dipterocarpaceae</taxon>
        <taxon>Rubroshorea</taxon>
    </lineage>
</organism>
<reference evidence="1 2" key="1">
    <citation type="journal article" date="2021" name="Commun. Biol.">
        <title>The genome of Shorea leprosula (Dipterocarpaceae) highlights the ecological relevance of drought in aseasonal tropical rainforests.</title>
        <authorList>
            <person name="Ng K.K.S."/>
            <person name="Kobayashi M.J."/>
            <person name="Fawcett J.A."/>
            <person name="Hatakeyama M."/>
            <person name="Paape T."/>
            <person name="Ng C.H."/>
            <person name="Ang C.C."/>
            <person name="Tnah L.H."/>
            <person name="Lee C.T."/>
            <person name="Nishiyama T."/>
            <person name="Sese J."/>
            <person name="O'Brien M.J."/>
            <person name="Copetti D."/>
            <person name="Mohd Noor M.I."/>
            <person name="Ong R.C."/>
            <person name="Putra M."/>
            <person name="Sireger I.Z."/>
            <person name="Indrioko S."/>
            <person name="Kosugi Y."/>
            <person name="Izuno A."/>
            <person name="Isagi Y."/>
            <person name="Lee S.L."/>
            <person name="Shimizu K.K."/>
        </authorList>
    </citation>
    <scope>NUCLEOTIDE SEQUENCE [LARGE SCALE GENOMIC DNA]</scope>
    <source>
        <strain evidence="1">214</strain>
    </source>
</reference>
<comment type="caution">
    <text evidence="1">The sequence shown here is derived from an EMBL/GenBank/DDBJ whole genome shotgun (WGS) entry which is preliminary data.</text>
</comment>
<dbReference type="AlphaFoldDB" id="A0AAV5LB23"/>
<accession>A0AAV5LB23</accession>
<name>A0AAV5LB23_9ROSI</name>